<dbReference type="RefSeq" id="XP_040683663.1">
    <property type="nucleotide sequence ID" value="XM_040831704.1"/>
</dbReference>
<protein>
    <recommendedName>
        <fullName evidence="2">NAD(P)-binding domain-containing protein</fullName>
    </recommendedName>
</protein>
<dbReference type="OrthoDB" id="10254221at2759"/>
<dbReference type="Gene3D" id="3.40.50.720">
    <property type="entry name" value="NAD(P)-binding Rossmann-like Domain"/>
    <property type="match status" value="1"/>
</dbReference>
<dbReference type="InterPro" id="IPR036291">
    <property type="entry name" value="NAD(P)-bd_dom_sf"/>
</dbReference>
<dbReference type="PANTHER" id="PTHR15020:SF50">
    <property type="entry name" value="UPF0659 PROTEIN YMR090W"/>
    <property type="match status" value="1"/>
</dbReference>
<organism evidence="3 4">
    <name type="scientific">Aspergillus wentii DTO 134E9</name>
    <dbReference type="NCBI Taxonomy" id="1073089"/>
    <lineage>
        <taxon>Eukaryota</taxon>
        <taxon>Fungi</taxon>
        <taxon>Dikarya</taxon>
        <taxon>Ascomycota</taxon>
        <taxon>Pezizomycotina</taxon>
        <taxon>Eurotiomycetes</taxon>
        <taxon>Eurotiomycetidae</taxon>
        <taxon>Eurotiales</taxon>
        <taxon>Aspergillaceae</taxon>
        <taxon>Aspergillus</taxon>
        <taxon>Aspergillus subgen. Cremei</taxon>
    </lineage>
</organism>
<dbReference type="SUPFAM" id="SSF51735">
    <property type="entry name" value="NAD(P)-binding Rossmann-fold domains"/>
    <property type="match status" value="1"/>
</dbReference>
<dbReference type="EMBL" id="KV878218">
    <property type="protein sequence ID" value="OJJ29986.1"/>
    <property type="molecule type" value="Genomic_DNA"/>
</dbReference>
<keyword evidence="4" id="KW-1185">Reference proteome</keyword>
<dbReference type="InterPro" id="IPR016040">
    <property type="entry name" value="NAD(P)-bd_dom"/>
</dbReference>
<evidence type="ECO:0000313" key="4">
    <source>
        <dbReference type="Proteomes" id="UP000184383"/>
    </source>
</evidence>
<dbReference type="Proteomes" id="UP000184383">
    <property type="component" value="Unassembled WGS sequence"/>
</dbReference>
<feature type="domain" description="NAD(P)-binding" evidence="2">
    <location>
        <begin position="8"/>
        <end position="210"/>
    </location>
</feature>
<dbReference type="STRING" id="1073089.A0A1L9R4Z0"/>
<dbReference type="AlphaFoldDB" id="A0A1L9R4Z0"/>
<comment type="similarity">
    <text evidence="1">Belongs to the avfA family.</text>
</comment>
<proteinExistence type="inferred from homology"/>
<accession>A0A1L9R4Z0</accession>
<reference evidence="4" key="1">
    <citation type="journal article" date="2017" name="Genome Biol.">
        <title>Comparative genomics reveals high biological diversity and specific adaptations in the industrially and medically important fungal genus Aspergillus.</title>
        <authorList>
            <person name="de Vries R.P."/>
            <person name="Riley R."/>
            <person name="Wiebenga A."/>
            <person name="Aguilar-Osorio G."/>
            <person name="Amillis S."/>
            <person name="Uchima C.A."/>
            <person name="Anderluh G."/>
            <person name="Asadollahi M."/>
            <person name="Askin M."/>
            <person name="Barry K."/>
            <person name="Battaglia E."/>
            <person name="Bayram O."/>
            <person name="Benocci T."/>
            <person name="Braus-Stromeyer S.A."/>
            <person name="Caldana C."/>
            <person name="Canovas D."/>
            <person name="Cerqueira G.C."/>
            <person name="Chen F."/>
            <person name="Chen W."/>
            <person name="Choi C."/>
            <person name="Clum A."/>
            <person name="Dos Santos R.A."/>
            <person name="Damasio A.R."/>
            <person name="Diallinas G."/>
            <person name="Emri T."/>
            <person name="Fekete E."/>
            <person name="Flipphi M."/>
            <person name="Freyberg S."/>
            <person name="Gallo A."/>
            <person name="Gournas C."/>
            <person name="Habgood R."/>
            <person name="Hainaut M."/>
            <person name="Harispe M.L."/>
            <person name="Henrissat B."/>
            <person name="Hilden K.S."/>
            <person name="Hope R."/>
            <person name="Hossain A."/>
            <person name="Karabika E."/>
            <person name="Karaffa L."/>
            <person name="Karanyi Z."/>
            <person name="Krasevec N."/>
            <person name="Kuo A."/>
            <person name="Kusch H."/>
            <person name="LaButti K."/>
            <person name="Lagendijk E.L."/>
            <person name="Lapidus A."/>
            <person name="Levasseur A."/>
            <person name="Lindquist E."/>
            <person name="Lipzen A."/>
            <person name="Logrieco A.F."/>
            <person name="MacCabe A."/>
            <person name="Maekelae M.R."/>
            <person name="Malavazi I."/>
            <person name="Melin P."/>
            <person name="Meyer V."/>
            <person name="Mielnichuk N."/>
            <person name="Miskei M."/>
            <person name="Molnar A.P."/>
            <person name="Mule G."/>
            <person name="Ngan C.Y."/>
            <person name="Orejas M."/>
            <person name="Orosz E."/>
            <person name="Ouedraogo J.P."/>
            <person name="Overkamp K.M."/>
            <person name="Park H.-S."/>
            <person name="Perrone G."/>
            <person name="Piumi F."/>
            <person name="Punt P.J."/>
            <person name="Ram A.F."/>
            <person name="Ramon A."/>
            <person name="Rauscher S."/>
            <person name="Record E."/>
            <person name="Riano-Pachon D.M."/>
            <person name="Robert V."/>
            <person name="Roehrig J."/>
            <person name="Ruller R."/>
            <person name="Salamov A."/>
            <person name="Salih N.S."/>
            <person name="Samson R.A."/>
            <person name="Sandor E."/>
            <person name="Sanguinetti M."/>
            <person name="Schuetze T."/>
            <person name="Sepcic K."/>
            <person name="Shelest E."/>
            <person name="Sherlock G."/>
            <person name="Sophianopoulou V."/>
            <person name="Squina F.M."/>
            <person name="Sun H."/>
            <person name="Susca A."/>
            <person name="Todd R.B."/>
            <person name="Tsang A."/>
            <person name="Unkles S.E."/>
            <person name="van de Wiele N."/>
            <person name="van Rossen-Uffink D."/>
            <person name="Oliveira J.V."/>
            <person name="Vesth T.C."/>
            <person name="Visser J."/>
            <person name="Yu J.-H."/>
            <person name="Zhou M."/>
            <person name="Andersen M.R."/>
            <person name="Archer D.B."/>
            <person name="Baker S.E."/>
            <person name="Benoit I."/>
            <person name="Brakhage A.A."/>
            <person name="Braus G.H."/>
            <person name="Fischer R."/>
            <person name="Frisvad J.C."/>
            <person name="Goldman G.H."/>
            <person name="Houbraken J."/>
            <person name="Oakley B."/>
            <person name="Pocsi I."/>
            <person name="Scazzocchio C."/>
            <person name="Seiboth B."/>
            <person name="vanKuyk P.A."/>
            <person name="Wortman J."/>
            <person name="Dyer P.S."/>
            <person name="Grigoriev I.V."/>
        </authorList>
    </citation>
    <scope>NUCLEOTIDE SEQUENCE [LARGE SCALE GENOMIC DNA]</scope>
    <source>
        <strain evidence="4">DTO 134E9</strain>
    </source>
</reference>
<dbReference type="GeneID" id="63747552"/>
<evidence type="ECO:0000259" key="2">
    <source>
        <dbReference type="Pfam" id="PF13460"/>
    </source>
</evidence>
<evidence type="ECO:0000313" key="3">
    <source>
        <dbReference type="EMBL" id="OJJ29986.1"/>
    </source>
</evidence>
<name>A0A1L9R4Z0_ASPWE</name>
<evidence type="ECO:0000256" key="1">
    <source>
        <dbReference type="ARBA" id="ARBA00038376"/>
    </source>
</evidence>
<dbReference type="PANTHER" id="PTHR15020">
    <property type="entry name" value="FLAVIN REDUCTASE-RELATED"/>
    <property type="match status" value="1"/>
</dbReference>
<sequence>MPTISLIGATGRTGRGVLQILLTEPYRSYDIRIYVRSKAKLLSIFPDLASYARVSVFEGSIADINLFKQCLSSADTIISVLGENENIAGLHILQDAATTTVSALQELCTENPNYEIPRLVLLSSATWNATFAGARPRFIHWLIKTAFCYPYADLLKAQEIYAQRPDLLRLCLIQPPAIVEGESSGHILSTETVTLVVSYGDLASGFVEVATKAEHRDIEAIGVSSTSKDQKKYLLELQIRIVRGFLAQYVPGYFSIENKVWGLLGYA</sequence>
<gene>
    <name evidence="3" type="ORF">ASPWEDRAFT_177715</name>
</gene>
<dbReference type="Pfam" id="PF13460">
    <property type="entry name" value="NAD_binding_10"/>
    <property type="match status" value="1"/>
</dbReference>
<dbReference type="VEuPathDB" id="FungiDB:ASPWEDRAFT_177715"/>